<organism evidence="2 3">
    <name type="scientific">Tanacetum coccineum</name>
    <dbReference type="NCBI Taxonomy" id="301880"/>
    <lineage>
        <taxon>Eukaryota</taxon>
        <taxon>Viridiplantae</taxon>
        <taxon>Streptophyta</taxon>
        <taxon>Embryophyta</taxon>
        <taxon>Tracheophyta</taxon>
        <taxon>Spermatophyta</taxon>
        <taxon>Magnoliopsida</taxon>
        <taxon>eudicotyledons</taxon>
        <taxon>Gunneridae</taxon>
        <taxon>Pentapetalae</taxon>
        <taxon>asterids</taxon>
        <taxon>campanulids</taxon>
        <taxon>Asterales</taxon>
        <taxon>Asteraceae</taxon>
        <taxon>Asteroideae</taxon>
        <taxon>Anthemideae</taxon>
        <taxon>Anthemidinae</taxon>
        <taxon>Tanacetum</taxon>
    </lineage>
</organism>
<feature type="region of interest" description="Disordered" evidence="1">
    <location>
        <begin position="159"/>
        <end position="197"/>
    </location>
</feature>
<dbReference type="EMBL" id="BQNB010021265">
    <property type="protein sequence ID" value="GJU04604.1"/>
    <property type="molecule type" value="Genomic_DNA"/>
</dbReference>
<keyword evidence="3" id="KW-1185">Reference proteome</keyword>
<sequence>MGLPFTSPDEGIRKSQPLPEGKTADPKDLGGNVQSANKGLPSMAFDECAAKTTSFLEGPRRGKDSEGLKPPVEMEPQTNLVADLLGTSVKYQVEKTHSTRLRYQTLTENKGKTSFKVEPDHETLQLTTLVYIQAYLLSEDELAQESDEEKVFATGDDMEEVSQANEEEDESLSPKKDKPEPSHTPETQANEENNDHREQTDKVIDAAMNSLDKNNIARGDLLNALNEVTKTLKAIQDAVKEDLVLNKKVIKATKAYIKNSTHLTELLTLIKNFDFQGLKSSVETLHATALNHEKHLAE</sequence>
<name>A0ABQ5J071_9ASTR</name>
<protein>
    <submittedName>
        <fullName evidence="2">Uncharacterized protein</fullName>
    </submittedName>
</protein>
<evidence type="ECO:0000313" key="3">
    <source>
        <dbReference type="Proteomes" id="UP001151760"/>
    </source>
</evidence>
<feature type="compositionally biased region" description="Basic and acidic residues" evidence="1">
    <location>
        <begin position="172"/>
        <end position="183"/>
    </location>
</feature>
<reference evidence="2" key="2">
    <citation type="submission" date="2022-01" db="EMBL/GenBank/DDBJ databases">
        <authorList>
            <person name="Yamashiro T."/>
            <person name="Shiraishi A."/>
            <person name="Satake H."/>
            <person name="Nakayama K."/>
        </authorList>
    </citation>
    <scope>NUCLEOTIDE SEQUENCE</scope>
</reference>
<proteinExistence type="predicted"/>
<reference evidence="2" key="1">
    <citation type="journal article" date="2022" name="Int. J. Mol. Sci.">
        <title>Draft Genome of Tanacetum Coccineum: Genomic Comparison of Closely Related Tanacetum-Family Plants.</title>
        <authorList>
            <person name="Yamashiro T."/>
            <person name="Shiraishi A."/>
            <person name="Nakayama K."/>
            <person name="Satake H."/>
        </authorList>
    </citation>
    <scope>NUCLEOTIDE SEQUENCE</scope>
</reference>
<gene>
    <name evidence="2" type="ORF">Tco_1121034</name>
</gene>
<comment type="caution">
    <text evidence="2">The sequence shown here is derived from an EMBL/GenBank/DDBJ whole genome shotgun (WGS) entry which is preliminary data.</text>
</comment>
<accession>A0ABQ5J071</accession>
<feature type="compositionally biased region" description="Basic and acidic residues" evidence="1">
    <location>
        <begin position="58"/>
        <end position="67"/>
    </location>
</feature>
<dbReference type="Proteomes" id="UP001151760">
    <property type="component" value="Unassembled WGS sequence"/>
</dbReference>
<feature type="compositionally biased region" description="Acidic residues" evidence="1">
    <location>
        <begin position="159"/>
        <end position="171"/>
    </location>
</feature>
<evidence type="ECO:0000313" key="2">
    <source>
        <dbReference type="EMBL" id="GJU04604.1"/>
    </source>
</evidence>
<feature type="region of interest" description="Disordered" evidence="1">
    <location>
        <begin position="1"/>
        <end position="75"/>
    </location>
</feature>
<evidence type="ECO:0000256" key="1">
    <source>
        <dbReference type="SAM" id="MobiDB-lite"/>
    </source>
</evidence>